<feature type="transmembrane region" description="Helical" evidence="1">
    <location>
        <begin position="199"/>
        <end position="221"/>
    </location>
</feature>
<feature type="transmembrane region" description="Helical" evidence="1">
    <location>
        <begin position="46"/>
        <end position="65"/>
    </location>
</feature>
<comment type="caution">
    <text evidence="2">The sequence shown here is derived from an EMBL/GenBank/DDBJ whole genome shotgun (WGS) entry which is preliminary data.</text>
</comment>
<keyword evidence="1" id="KW-1133">Transmembrane helix</keyword>
<accession>A0ABR5ASF4</accession>
<sequence length="232" mass="25573">MKSFIVYQAGSFFYSLKWMPPVILYITWLFSQYYYQHLPVADSHAISAFALFPVMVWIAMIVCSLERGSEKLILLSYMRRREHFLYGKLLVIFLAGLALSAVSFTLPLLLGIFSESLSIGQAARFLYGHTAISLLGLFIGALFSATSLGGKKYSWSGSAFIVCAAVAAPKIAEALPAALQWTVLTLPPVAAVTDAIKEGILAHPAGSAWTVIYITASFLILRHLFLKREKIN</sequence>
<proteinExistence type="predicted"/>
<dbReference type="EMBL" id="JXLP01000013">
    <property type="protein sequence ID" value="KIL77689.1"/>
    <property type="molecule type" value="Genomic_DNA"/>
</dbReference>
<reference evidence="2 3" key="1">
    <citation type="submission" date="2015-01" db="EMBL/GenBank/DDBJ databases">
        <title>Genome Assembly of Bacillus badius MTCC 1458.</title>
        <authorList>
            <person name="Verma A."/>
            <person name="Khatri I."/>
            <person name="Mual P."/>
            <person name="Subramanian S."/>
            <person name="Krishnamurthi S."/>
        </authorList>
    </citation>
    <scope>NUCLEOTIDE SEQUENCE [LARGE SCALE GENOMIC DNA]</scope>
    <source>
        <strain evidence="2 3">MTCC 1458</strain>
    </source>
</reference>
<keyword evidence="1" id="KW-0472">Membrane</keyword>
<keyword evidence="3" id="KW-1185">Reference proteome</keyword>
<feature type="transmembrane region" description="Helical" evidence="1">
    <location>
        <begin position="157"/>
        <end position="179"/>
    </location>
</feature>
<name>A0ABR5ASF4_BACBA</name>
<evidence type="ECO:0000256" key="1">
    <source>
        <dbReference type="SAM" id="Phobius"/>
    </source>
</evidence>
<gene>
    <name evidence="2" type="ORF">SD77_1362</name>
</gene>
<feature type="transmembrane region" description="Helical" evidence="1">
    <location>
        <begin position="85"/>
        <end position="113"/>
    </location>
</feature>
<feature type="transmembrane region" description="Helical" evidence="1">
    <location>
        <begin position="12"/>
        <end position="34"/>
    </location>
</feature>
<organism evidence="2 3">
    <name type="scientific">Bacillus badius</name>
    <dbReference type="NCBI Taxonomy" id="1455"/>
    <lineage>
        <taxon>Bacteria</taxon>
        <taxon>Bacillati</taxon>
        <taxon>Bacillota</taxon>
        <taxon>Bacilli</taxon>
        <taxon>Bacillales</taxon>
        <taxon>Bacillaceae</taxon>
        <taxon>Pseudobacillus</taxon>
    </lineage>
</organism>
<keyword evidence="1" id="KW-0812">Transmembrane</keyword>
<evidence type="ECO:0000313" key="2">
    <source>
        <dbReference type="EMBL" id="KIL77689.1"/>
    </source>
</evidence>
<dbReference type="RefSeq" id="WP_041114085.1">
    <property type="nucleotide sequence ID" value="NZ_JARTHD010000051.1"/>
</dbReference>
<dbReference type="Proteomes" id="UP000031982">
    <property type="component" value="Unassembled WGS sequence"/>
</dbReference>
<feature type="transmembrane region" description="Helical" evidence="1">
    <location>
        <begin position="125"/>
        <end position="145"/>
    </location>
</feature>
<protein>
    <submittedName>
        <fullName evidence="2">ABC transporter permease protein</fullName>
    </submittedName>
</protein>
<evidence type="ECO:0000313" key="3">
    <source>
        <dbReference type="Proteomes" id="UP000031982"/>
    </source>
</evidence>